<dbReference type="Pfam" id="PF00496">
    <property type="entry name" value="SBP_bac_5"/>
    <property type="match status" value="1"/>
</dbReference>
<evidence type="ECO:0000256" key="4">
    <source>
        <dbReference type="ARBA" id="ARBA00022729"/>
    </source>
</evidence>
<dbReference type="PROSITE" id="PS51257">
    <property type="entry name" value="PROKAR_LIPOPROTEIN"/>
    <property type="match status" value="1"/>
</dbReference>
<feature type="signal peptide" evidence="6">
    <location>
        <begin position="1"/>
        <end position="26"/>
    </location>
</feature>
<proteinExistence type="inferred from homology"/>
<evidence type="ECO:0000256" key="2">
    <source>
        <dbReference type="ARBA" id="ARBA00005695"/>
    </source>
</evidence>
<gene>
    <name evidence="8" type="ORF">NQ502_00310</name>
</gene>
<feature type="domain" description="Solute-binding protein family 5" evidence="7">
    <location>
        <begin position="96"/>
        <end position="459"/>
    </location>
</feature>
<dbReference type="InterPro" id="IPR030678">
    <property type="entry name" value="Peptide/Ni-bd"/>
</dbReference>
<dbReference type="Proteomes" id="UP001060164">
    <property type="component" value="Chromosome"/>
</dbReference>
<dbReference type="RefSeq" id="WP_028527868.1">
    <property type="nucleotide sequence ID" value="NZ_CABLBR010000005.1"/>
</dbReference>
<name>A0ABY5VG56_9FIRM</name>
<reference evidence="8" key="1">
    <citation type="journal article" date="2022" name="Cell">
        <title>Design, construction, and in vivo augmentation of a complex gut microbiome.</title>
        <authorList>
            <person name="Cheng A.G."/>
            <person name="Ho P.Y."/>
            <person name="Aranda-Diaz A."/>
            <person name="Jain S."/>
            <person name="Yu F.B."/>
            <person name="Meng X."/>
            <person name="Wang M."/>
            <person name="Iakiviak M."/>
            <person name="Nagashima K."/>
            <person name="Zhao A."/>
            <person name="Murugkar P."/>
            <person name="Patil A."/>
            <person name="Atabakhsh K."/>
            <person name="Weakley A."/>
            <person name="Yan J."/>
            <person name="Brumbaugh A.R."/>
            <person name="Higginbottom S."/>
            <person name="Dimas A."/>
            <person name="Shiver A.L."/>
            <person name="Deutschbauer A."/>
            <person name="Neff N."/>
            <person name="Sonnenburg J.L."/>
            <person name="Huang K.C."/>
            <person name="Fischbach M.A."/>
        </authorList>
    </citation>
    <scope>NUCLEOTIDE SEQUENCE</scope>
    <source>
        <strain evidence="8">DSM 19829</strain>
    </source>
</reference>
<dbReference type="InterPro" id="IPR011980">
    <property type="entry name" value="CntA-like"/>
</dbReference>
<organism evidence="8 9">
    <name type="scientific">Ruminococcus gauvreauii</name>
    <dbReference type="NCBI Taxonomy" id="438033"/>
    <lineage>
        <taxon>Bacteria</taxon>
        <taxon>Bacillati</taxon>
        <taxon>Bacillota</taxon>
        <taxon>Clostridia</taxon>
        <taxon>Eubacteriales</taxon>
        <taxon>Oscillospiraceae</taxon>
        <taxon>Ruminococcus</taxon>
    </lineage>
</organism>
<evidence type="ECO:0000259" key="7">
    <source>
        <dbReference type="Pfam" id="PF00496"/>
    </source>
</evidence>
<dbReference type="SUPFAM" id="SSF53850">
    <property type="entry name" value="Periplasmic binding protein-like II"/>
    <property type="match status" value="1"/>
</dbReference>
<dbReference type="EMBL" id="CP102290">
    <property type="protein sequence ID" value="UWP59545.1"/>
    <property type="molecule type" value="Genomic_DNA"/>
</dbReference>
<dbReference type="InterPro" id="IPR039424">
    <property type="entry name" value="SBP_5"/>
</dbReference>
<feature type="chain" id="PRO_5046250558" evidence="6">
    <location>
        <begin position="27"/>
        <end position="540"/>
    </location>
</feature>
<dbReference type="InterPro" id="IPR000914">
    <property type="entry name" value="SBP_5_dom"/>
</dbReference>
<dbReference type="Gene3D" id="3.10.105.10">
    <property type="entry name" value="Dipeptide-binding Protein, Domain 3"/>
    <property type="match status" value="1"/>
</dbReference>
<evidence type="ECO:0000256" key="3">
    <source>
        <dbReference type="ARBA" id="ARBA00022448"/>
    </source>
</evidence>
<accession>A0ABY5VG56</accession>
<keyword evidence="3" id="KW-0813">Transport</keyword>
<evidence type="ECO:0000256" key="5">
    <source>
        <dbReference type="SAM" id="MobiDB-lite"/>
    </source>
</evidence>
<dbReference type="PANTHER" id="PTHR30290:SF10">
    <property type="entry name" value="PERIPLASMIC OLIGOPEPTIDE-BINDING PROTEIN-RELATED"/>
    <property type="match status" value="1"/>
</dbReference>
<comment type="subcellular location">
    <subcellularLocation>
        <location evidence="1">Cell envelope</location>
    </subcellularLocation>
</comment>
<dbReference type="Gene3D" id="3.40.190.10">
    <property type="entry name" value="Periplasmic binding protein-like II"/>
    <property type="match status" value="1"/>
</dbReference>
<keyword evidence="9" id="KW-1185">Reference proteome</keyword>
<comment type="similarity">
    <text evidence="2">Belongs to the bacterial solute-binding protein 5 family.</text>
</comment>
<feature type="region of interest" description="Disordered" evidence="5">
    <location>
        <begin position="28"/>
        <end position="51"/>
    </location>
</feature>
<dbReference type="PANTHER" id="PTHR30290">
    <property type="entry name" value="PERIPLASMIC BINDING COMPONENT OF ABC TRANSPORTER"/>
    <property type="match status" value="1"/>
</dbReference>
<evidence type="ECO:0000256" key="6">
    <source>
        <dbReference type="SAM" id="SignalP"/>
    </source>
</evidence>
<evidence type="ECO:0000313" key="8">
    <source>
        <dbReference type="EMBL" id="UWP59545.1"/>
    </source>
</evidence>
<sequence>MRKKASRLFVTAVISSVLFLTGCSSGGDMSTSQESGSIEAAQEDGETTSAEEKVVTALISSDITPEDADTISSCDEDFRLLEMVYEPLVKYGSGGEIEPALAKSWEISEDGKEYTFHLREDAKYSDGTDFNADSVLFNYSRWTEQQVFSATLLDVKKIDDYTVTFIFDKVAYPCLIEFTYPRPYRMLSENAVDEEGDFKEMIGAGQWMVENYKTNQEVVLVPNPYYYGEAPKVDKVILKLVEDGQARTMAMQSGEADITIGDTPVENKSVIENDENLEILKANGTQSFYLILNYENKALQDQRVRQALNYATNQEGLVNDLLDGAGTAATGLFTPNTPYVTEKNSPGYAYDTEKAAELLKDAGYEDTNGDGIVEKDGEKLSFRLVFQTEEFANWKTICEYLQSEYAKVGIEVELVQMESASYYDAIWSTRDYDMIIYRTYEDSWNPHGFLSSLFYQSEGNPSVSWYDEQINENIEKVLVTIDEDERTTLYDAIFTRMNDQAVCIPLYYPNKEYVYNKRLTGVTEAPTSYEGIIWGEVDIQ</sequence>
<keyword evidence="4 6" id="KW-0732">Signal</keyword>
<dbReference type="PIRSF" id="PIRSF002741">
    <property type="entry name" value="MppA"/>
    <property type="match status" value="1"/>
</dbReference>
<evidence type="ECO:0000313" key="9">
    <source>
        <dbReference type="Proteomes" id="UP001060164"/>
    </source>
</evidence>
<protein>
    <submittedName>
        <fullName evidence="8">Nickel ABC transporter substrate-binding protein</fullName>
    </submittedName>
</protein>
<dbReference type="CDD" id="cd08489">
    <property type="entry name" value="PBP2_NikA"/>
    <property type="match status" value="1"/>
</dbReference>
<evidence type="ECO:0000256" key="1">
    <source>
        <dbReference type="ARBA" id="ARBA00004196"/>
    </source>
</evidence>